<dbReference type="Proteomes" id="UP000596742">
    <property type="component" value="Unassembled WGS sequence"/>
</dbReference>
<name>A0A8B6FSY4_MYTGA</name>
<evidence type="ECO:0000259" key="1">
    <source>
        <dbReference type="Pfam" id="PF20720"/>
    </source>
</evidence>
<feature type="non-terminal residue" evidence="2">
    <location>
        <position position="1"/>
    </location>
</feature>
<feature type="non-terminal residue" evidence="2">
    <location>
        <position position="330"/>
    </location>
</feature>
<sequence>QFERRLEQWKEEDHTFVNTEAVKQLMITILTENCITIIGNSGTGKSFISRHVALKMMEQGYIIIPCDNPGDIRQWFKPGRKTLFVFDDVCGRYTLNQQILTDWKQRLDHVKSLLKDKCCKIMATCRLEVYKEEQFSSLTIFKMCNIDLSSQTYRLNAADKFALAEVYFNEHADKVKELSDKYDFFPLLCSLYYKQKLNKHVSISNFFKNPFDIFENELVELYSEGDTGKIKYCSLVLCVMFNNTLKEENLTTKDKKTTAVLEDLLDKCELNKGTSIERLRISLETLKGTYVAKEDCSYTIIHDKFFDFLAKYFGEKMLHLFIEHAKSGFI</sequence>
<dbReference type="Pfam" id="PF20720">
    <property type="entry name" value="nSTAND3"/>
    <property type="match status" value="1"/>
</dbReference>
<comment type="caution">
    <text evidence="2">The sequence shown here is derived from an EMBL/GenBank/DDBJ whole genome shotgun (WGS) entry which is preliminary data.</text>
</comment>
<proteinExistence type="predicted"/>
<dbReference type="InterPro" id="IPR027417">
    <property type="entry name" value="P-loop_NTPase"/>
</dbReference>
<keyword evidence="3" id="KW-1185">Reference proteome</keyword>
<dbReference type="OrthoDB" id="6121908at2759"/>
<protein>
    <recommendedName>
        <fullName evidence="1">Novel STAND NTPase 3 domain-containing protein</fullName>
    </recommendedName>
</protein>
<dbReference type="InterPro" id="IPR049050">
    <property type="entry name" value="nSTAND3"/>
</dbReference>
<organism evidence="2 3">
    <name type="scientific">Mytilus galloprovincialis</name>
    <name type="common">Mediterranean mussel</name>
    <dbReference type="NCBI Taxonomy" id="29158"/>
    <lineage>
        <taxon>Eukaryota</taxon>
        <taxon>Metazoa</taxon>
        <taxon>Spiralia</taxon>
        <taxon>Lophotrochozoa</taxon>
        <taxon>Mollusca</taxon>
        <taxon>Bivalvia</taxon>
        <taxon>Autobranchia</taxon>
        <taxon>Pteriomorphia</taxon>
        <taxon>Mytilida</taxon>
        <taxon>Mytiloidea</taxon>
        <taxon>Mytilidae</taxon>
        <taxon>Mytilinae</taxon>
        <taxon>Mytilus</taxon>
    </lineage>
</organism>
<evidence type="ECO:0000313" key="2">
    <source>
        <dbReference type="EMBL" id="VDI54942.1"/>
    </source>
</evidence>
<dbReference type="SUPFAM" id="SSF52540">
    <property type="entry name" value="P-loop containing nucleoside triphosphate hydrolases"/>
    <property type="match status" value="1"/>
</dbReference>
<accession>A0A8B6FSY4</accession>
<evidence type="ECO:0000313" key="3">
    <source>
        <dbReference type="Proteomes" id="UP000596742"/>
    </source>
</evidence>
<feature type="domain" description="Novel STAND NTPase 3" evidence="1">
    <location>
        <begin position="16"/>
        <end position="149"/>
    </location>
</feature>
<dbReference type="AlphaFoldDB" id="A0A8B6FSY4"/>
<gene>
    <name evidence="2" type="ORF">MGAL_10B075867</name>
</gene>
<dbReference type="EMBL" id="UYJE01007460">
    <property type="protein sequence ID" value="VDI54942.1"/>
    <property type="molecule type" value="Genomic_DNA"/>
</dbReference>
<reference evidence="2" key="1">
    <citation type="submission" date="2018-11" db="EMBL/GenBank/DDBJ databases">
        <authorList>
            <person name="Alioto T."/>
            <person name="Alioto T."/>
        </authorList>
    </citation>
    <scope>NUCLEOTIDE SEQUENCE</scope>
</reference>